<evidence type="ECO:0000256" key="1">
    <source>
        <dbReference type="SAM" id="MobiDB-lite"/>
    </source>
</evidence>
<name>A0ABQ4MAI1_9BACL</name>
<dbReference type="PROSITE" id="PS51257">
    <property type="entry name" value="PROKAR_LIPOPROTEIN"/>
    <property type="match status" value="1"/>
</dbReference>
<comment type="caution">
    <text evidence="2">The sequence shown here is derived from an EMBL/GenBank/DDBJ whole genome shotgun (WGS) entry which is preliminary data.</text>
</comment>
<reference evidence="2 3" key="1">
    <citation type="submission" date="2021-03" db="EMBL/GenBank/DDBJ databases">
        <title>Antimicrobial resistance genes in bacteria isolated from Japanese honey, and their potential for conferring macrolide and lincosamide resistance in the American foulbrood pathogen Paenibacillus larvae.</title>
        <authorList>
            <person name="Okamoto M."/>
            <person name="Kumagai M."/>
            <person name="Kanamori H."/>
            <person name="Takamatsu D."/>
        </authorList>
    </citation>
    <scope>NUCLEOTIDE SEQUENCE [LARGE SCALE GENOMIC DNA]</scope>
    <source>
        <strain evidence="2 3">J42TS3</strain>
    </source>
</reference>
<feature type="region of interest" description="Disordered" evidence="1">
    <location>
        <begin position="24"/>
        <end position="57"/>
    </location>
</feature>
<dbReference type="Proteomes" id="UP000679992">
    <property type="component" value="Unassembled WGS sequence"/>
</dbReference>
<gene>
    <name evidence="2" type="ORF">J42TS3_20330</name>
</gene>
<organism evidence="2 3">
    <name type="scientific">Paenibacillus vini</name>
    <dbReference type="NCBI Taxonomy" id="1476024"/>
    <lineage>
        <taxon>Bacteria</taxon>
        <taxon>Bacillati</taxon>
        <taxon>Bacillota</taxon>
        <taxon>Bacilli</taxon>
        <taxon>Bacillales</taxon>
        <taxon>Paenibacillaceae</taxon>
        <taxon>Paenibacillus</taxon>
    </lineage>
</organism>
<feature type="compositionally biased region" description="Basic and acidic residues" evidence="1">
    <location>
        <begin position="25"/>
        <end position="40"/>
    </location>
</feature>
<sequence>MKRLFGLILVIVFILSGCEGNNFENPDKEQKLSESRETQEPQKSQETPVNSSLTTVSDLKKKYKEEEPQYLTPMYNVKFNQVFTFKFNSNIYNTDAFPHSEEEIAELFTQDDVDRFKKNIVTVHTDAKCLYESEVSTYEEVKDPSASQSVLTVSSFDPVLTSLDSTRNKENSWGNAPIYYICIRYDLDAKTPTKLENPMIIPFTIKSPLQSPNANYQIDAEGRFKLVWNEVKGAKKYNVYNVMSMHNSEQINGAEQGYKHADPYLVGTVTDTEFQDFGSDGDQGLLFVGDEPDDYRRKATIAQNMMVQGEYYVTAVDENGNESNFSPAVSTFNISKTLVTGMKELHELYYSGFQTIDDLPKKIKLIAIDEVTTLERDLIYEDNIEYDKDGFALIPYRVKGTAISGTTLVFSWDKQKWNGFLQNQDTRDHSNGGLVEPENGMEYAPDSSIVDNSTNSDDLIERLKENTQKQINEGNKEYVPQTVTVSGYKINADSALEEYLVLNLIAANKKASLKALGLTPVCETGIKTPYKFRQPVVGNLPVTGCLVLFECELSYSKRCSLERSARRLPSSYRLNLRDRTFQTLAWNETIRWGHYQRAYPCGTCSW</sequence>
<dbReference type="EMBL" id="BOSL01000005">
    <property type="protein sequence ID" value="GIP52998.1"/>
    <property type="molecule type" value="Genomic_DNA"/>
</dbReference>
<feature type="compositionally biased region" description="Polar residues" evidence="1">
    <location>
        <begin position="41"/>
        <end position="57"/>
    </location>
</feature>
<accession>A0ABQ4MAI1</accession>
<evidence type="ECO:0000313" key="2">
    <source>
        <dbReference type="EMBL" id="GIP52998.1"/>
    </source>
</evidence>
<proteinExistence type="predicted"/>
<keyword evidence="3" id="KW-1185">Reference proteome</keyword>
<evidence type="ECO:0000313" key="3">
    <source>
        <dbReference type="Proteomes" id="UP000679992"/>
    </source>
</evidence>
<protein>
    <submittedName>
        <fullName evidence="2">Uncharacterized protein</fullName>
    </submittedName>
</protein>